<dbReference type="SMART" id="SM01270">
    <property type="entry name" value="Longin"/>
    <property type="match status" value="1"/>
</dbReference>
<dbReference type="OrthoDB" id="248747at2759"/>
<dbReference type="InterPro" id="IPR007021">
    <property type="entry name" value="DUF659"/>
</dbReference>
<evidence type="ECO:0000256" key="11">
    <source>
        <dbReference type="SAM" id="Phobius"/>
    </source>
</evidence>
<dbReference type="InterPro" id="IPR051097">
    <property type="entry name" value="Synaptobrevin-like_transport"/>
</dbReference>
<dbReference type="Pfam" id="PF04937">
    <property type="entry name" value="DUF659"/>
    <property type="match status" value="1"/>
</dbReference>
<dbReference type="FunFam" id="1.20.5.110:FF:000004">
    <property type="entry name" value="Vesicle-associated membrane protein 7"/>
    <property type="match status" value="1"/>
</dbReference>
<gene>
    <name evidence="14" type="ORF">O181_036534</name>
</gene>
<feature type="domain" description="V-SNARE coiled-coil homology" evidence="13">
    <location>
        <begin position="847"/>
        <end position="907"/>
    </location>
</feature>
<evidence type="ECO:0000256" key="10">
    <source>
        <dbReference type="SAM" id="MobiDB-lite"/>
    </source>
</evidence>
<dbReference type="PRINTS" id="PR00219">
    <property type="entry name" value="SYNAPTOBREVN"/>
</dbReference>
<dbReference type="SUPFAM" id="SSF64356">
    <property type="entry name" value="SNARE-like"/>
    <property type="match status" value="1"/>
</dbReference>
<dbReference type="AlphaFoldDB" id="A0A9Q3D4R0"/>
<dbReference type="SUPFAM" id="SSF53098">
    <property type="entry name" value="Ribonuclease H-like"/>
    <property type="match status" value="1"/>
</dbReference>
<protein>
    <recommendedName>
        <fullName evidence="7">Synaptobrevin homolog YKT6</fullName>
    </recommendedName>
</protein>
<dbReference type="InterPro" id="IPR042855">
    <property type="entry name" value="V_SNARE_CC"/>
</dbReference>
<comment type="similarity">
    <text evidence="1">Belongs to the synaptobrevin family.</text>
</comment>
<feature type="region of interest" description="Disordered" evidence="10">
    <location>
        <begin position="82"/>
        <end position="107"/>
    </location>
</feature>
<evidence type="ECO:0000256" key="3">
    <source>
        <dbReference type="ARBA" id="ARBA00022692"/>
    </source>
</evidence>
<keyword evidence="2" id="KW-0813">Transport</keyword>
<accession>A0A9Q3D4R0</accession>
<dbReference type="InterPro" id="IPR012337">
    <property type="entry name" value="RNaseH-like_sf"/>
</dbReference>
<evidence type="ECO:0000256" key="8">
    <source>
        <dbReference type="ARBA" id="ARBA00046280"/>
    </source>
</evidence>
<name>A0A9Q3D4R0_9BASI</name>
<dbReference type="PROSITE" id="PS50892">
    <property type="entry name" value="V_SNARE"/>
    <property type="match status" value="1"/>
</dbReference>
<comment type="subcellular location">
    <subcellularLocation>
        <location evidence="8">Endomembrane system</location>
        <topology evidence="8">Single-pass type IV membrane protein</topology>
    </subcellularLocation>
</comment>
<evidence type="ECO:0000259" key="12">
    <source>
        <dbReference type="PROSITE" id="PS50859"/>
    </source>
</evidence>
<dbReference type="CDD" id="cd14824">
    <property type="entry name" value="Longin"/>
    <property type="match status" value="1"/>
</dbReference>
<evidence type="ECO:0000256" key="2">
    <source>
        <dbReference type="ARBA" id="ARBA00022448"/>
    </source>
</evidence>
<sequence length="940" mass="106852">MSPPPSNASNWQTPSNVHGSRWSGFLMSMLNYDSPSHRRKAKCSYCNEIFNDARPHRLFMHLKDRCQKIPPDKKSKYIQEVLQDSQTSDSEEVSTSGTSTSLSTPLSRASSIIPKQSYGDTPSTASYFRCMSNDRTQELHELILKALIVSNVSFRFLDNKHFQDYQKALVRSPYKLPTRDSICNNVLPLLHAKREAMILEQVINTQGMTLSIDGWTDVSGCSLYALLLLKGQHIKQFIDILDLNLKRHTAENLYEAVKNCFHRKQISFRNISAVVTDSPSVMIKFQKLLTNDNPHIVRTHCVLHSFNLIAKHFTSHPAMTSIGKGNKTLVNYFTTSSYWSEYLKQWAKEENIIHGLSTLCESRWYSLSKVCMSVQSHEEGFKKCLSTFRNPTSDTPSIPATVISVIEDRDHFTSNDALVSLLKPVVDAISRLEHKHTELSDIWKEFSNVYFSLISTTVYDRFTSVKNHCLKVIHQRAQDFQADIYIISFFLHPSFCNVAVSLKHSLKDITVMILVLARDWQYSKEDSEILIPQIKRYYSQHEPFGQKCNGVFPSKAIDYWLGLPDTAQCLPLKTLAPNICELVPHAAGVEGLFSVMAAIKTKYQNPMLPTTLKMISQIKLHLIQENPQKTLTQHKKNKNVEHANYDIMCGHDFFNSPIDLEEFEEGIFSYANMDVISRQDAFMETLFDFRSWDEANQKIIGGVPSPPKLKMSILSALIAYGPRILTEHTLDSTQNFSKASATILSRIPPNDSRLTYAADDFLFHYIKKDDVVFMCMAQESFGRKIPFTFLTELQRKLFSTISPSDLSSIPPYGLTTFTSQLISLLNHYNLQSADPTQSSDPSGSNQQIYIARSELANVKDIMIKNVGEILNRGERIELLLDKTDNLSAQSSAFRKRSQALRRKMWWKNTRMVGLSIVVVILVIYILLAQACGPSLSHCSS</sequence>
<keyword evidence="9" id="KW-0175">Coiled coil</keyword>
<keyword evidence="6 11" id="KW-0472">Membrane</keyword>
<proteinExistence type="inferred from homology"/>
<evidence type="ECO:0000313" key="14">
    <source>
        <dbReference type="EMBL" id="MBW0496819.1"/>
    </source>
</evidence>
<dbReference type="GO" id="GO:0016020">
    <property type="term" value="C:membrane"/>
    <property type="evidence" value="ECO:0007669"/>
    <property type="project" value="InterPro"/>
</dbReference>
<evidence type="ECO:0000256" key="1">
    <source>
        <dbReference type="ARBA" id="ARBA00008025"/>
    </source>
</evidence>
<evidence type="ECO:0000256" key="5">
    <source>
        <dbReference type="ARBA" id="ARBA00022989"/>
    </source>
</evidence>
<dbReference type="PROSITE" id="PS50859">
    <property type="entry name" value="LONGIN"/>
    <property type="match status" value="1"/>
</dbReference>
<dbReference type="GO" id="GO:0015031">
    <property type="term" value="P:protein transport"/>
    <property type="evidence" value="ECO:0007669"/>
    <property type="project" value="UniProtKB-KW"/>
</dbReference>
<evidence type="ECO:0000256" key="7">
    <source>
        <dbReference type="ARBA" id="ARBA00026133"/>
    </source>
</evidence>
<feature type="compositionally biased region" description="Low complexity" evidence="10">
    <location>
        <begin position="93"/>
        <end position="107"/>
    </location>
</feature>
<dbReference type="GO" id="GO:0012505">
    <property type="term" value="C:endomembrane system"/>
    <property type="evidence" value="ECO:0007669"/>
    <property type="project" value="UniProtKB-SubCell"/>
</dbReference>
<feature type="transmembrane region" description="Helical" evidence="11">
    <location>
        <begin position="911"/>
        <end position="930"/>
    </location>
</feature>
<evidence type="ECO:0000256" key="4">
    <source>
        <dbReference type="ARBA" id="ARBA00022927"/>
    </source>
</evidence>
<dbReference type="Gene3D" id="3.30.450.50">
    <property type="entry name" value="Longin domain"/>
    <property type="match status" value="1"/>
</dbReference>
<dbReference type="PANTHER" id="PTHR21136:SF168">
    <property type="entry name" value="VESICLE-ASSOCIATED MEMBRANE PROTEIN 9"/>
    <property type="match status" value="1"/>
</dbReference>
<dbReference type="InterPro" id="IPR001388">
    <property type="entry name" value="Synaptobrevin-like"/>
</dbReference>
<dbReference type="Gene3D" id="1.20.5.110">
    <property type="match status" value="1"/>
</dbReference>
<keyword evidence="4" id="KW-0653">Protein transport</keyword>
<keyword evidence="3 11" id="KW-0812">Transmembrane</keyword>
<keyword evidence="15" id="KW-1185">Reference proteome</keyword>
<dbReference type="EMBL" id="AVOT02013846">
    <property type="protein sequence ID" value="MBW0496819.1"/>
    <property type="molecule type" value="Genomic_DNA"/>
</dbReference>
<dbReference type="Pfam" id="PF13774">
    <property type="entry name" value="Longin"/>
    <property type="match status" value="1"/>
</dbReference>
<dbReference type="PANTHER" id="PTHR21136">
    <property type="entry name" value="SNARE PROTEINS"/>
    <property type="match status" value="1"/>
</dbReference>
<dbReference type="InterPro" id="IPR010908">
    <property type="entry name" value="Longin_dom"/>
</dbReference>
<evidence type="ECO:0000259" key="13">
    <source>
        <dbReference type="PROSITE" id="PS50892"/>
    </source>
</evidence>
<dbReference type="GO" id="GO:0016192">
    <property type="term" value="P:vesicle-mediated transport"/>
    <property type="evidence" value="ECO:0007669"/>
    <property type="project" value="InterPro"/>
</dbReference>
<dbReference type="Proteomes" id="UP000765509">
    <property type="component" value="Unassembled WGS sequence"/>
</dbReference>
<dbReference type="Pfam" id="PF00957">
    <property type="entry name" value="Synaptobrevin"/>
    <property type="match status" value="1"/>
</dbReference>
<organism evidence="14 15">
    <name type="scientific">Austropuccinia psidii MF-1</name>
    <dbReference type="NCBI Taxonomy" id="1389203"/>
    <lineage>
        <taxon>Eukaryota</taxon>
        <taxon>Fungi</taxon>
        <taxon>Dikarya</taxon>
        <taxon>Basidiomycota</taxon>
        <taxon>Pucciniomycotina</taxon>
        <taxon>Pucciniomycetes</taxon>
        <taxon>Pucciniales</taxon>
        <taxon>Sphaerophragmiaceae</taxon>
        <taxon>Austropuccinia</taxon>
    </lineage>
</organism>
<dbReference type="SUPFAM" id="SSF58038">
    <property type="entry name" value="SNARE fusion complex"/>
    <property type="match status" value="1"/>
</dbReference>
<dbReference type="FunFam" id="3.30.450.50:FF:000015">
    <property type="entry name" value="Synaptobrevin 2 isoform 1"/>
    <property type="match status" value="1"/>
</dbReference>
<reference evidence="14" key="1">
    <citation type="submission" date="2021-03" db="EMBL/GenBank/DDBJ databases">
        <title>Draft genome sequence of rust myrtle Austropuccinia psidii MF-1, a brazilian biotype.</title>
        <authorList>
            <person name="Quecine M.C."/>
            <person name="Pachon D.M.R."/>
            <person name="Bonatelli M.L."/>
            <person name="Correr F.H."/>
            <person name="Franceschini L.M."/>
            <person name="Leite T.F."/>
            <person name="Margarido G.R.A."/>
            <person name="Almeida C.A."/>
            <person name="Ferrarezi J.A."/>
            <person name="Labate C.A."/>
        </authorList>
    </citation>
    <scope>NUCLEOTIDE SEQUENCE</scope>
    <source>
        <strain evidence="14">MF-1</strain>
    </source>
</reference>
<dbReference type="GO" id="GO:0005737">
    <property type="term" value="C:cytoplasm"/>
    <property type="evidence" value="ECO:0007669"/>
    <property type="project" value="UniProtKB-ARBA"/>
</dbReference>
<keyword evidence="5 11" id="KW-1133">Transmembrane helix</keyword>
<comment type="caution">
    <text evidence="14">The sequence shown here is derived from an EMBL/GenBank/DDBJ whole genome shotgun (WGS) entry which is preliminary data.</text>
</comment>
<feature type="domain" description="Longin" evidence="12">
    <location>
        <begin position="717"/>
        <end position="822"/>
    </location>
</feature>
<dbReference type="InterPro" id="IPR011012">
    <property type="entry name" value="Longin-like_dom_sf"/>
</dbReference>
<evidence type="ECO:0000256" key="9">
    <source>
        <dbReference type="PROSITE-ProRule" id="PRU00290"/>
    </source>
</evidence>
<evidence type="ECO:0000256" key="6">
    <source>
        <dbReference type="ARBA" id="ARBA00023136"/>
    </source>
</evidence>
<evidence type="ECO:0000313" key="15">
    <source>
        <dbReference type="Proteomes" id="UP000765509"/>
    </source>
</evidence>